<keyword evidence="6" id="KW-0966">Cell projection</keyword>
<feature type="domain" description="Type III secretion system flagellar brake protein YcgR PilZN" evidence="5">
    <location>
        <begin position="57"/>
        <end position="128"/>
    </location>
</feature>
<dbReference type="STRING" id="195064.SAMN05421721_101196"/>
<proteinExistence type="predicted"/>
<evidence type="ECO:0000313" key="6">
    <source>
        <dbReference type="EMBL" id="SFM25811.1"/>
    </source>
</evidence>
<evidence type="ECO:0000256" key="2">
    <source>
        <dbReference type="ARBA" id="ARBA00022741"/>
    </source>
</evidence>
<dbReference type="Proteomes" id="UP000199556">
    <property type="component" value="Unassembled WGS sequence"/>
</dbReference>
<dbReference type="Pfam" id="PF07238">
    <property type="entry name" value="PilZ"/>
    <property type="match status" value="1"/>
</dbReference>
<organism evidence="6 7">
    <name type="scientific">Ectothiorhodospira mobilis</name>
    <dbReference type="NCBI Taxonomy" id="195064"/>
    <lineage>
        <taxon>Bacteria</taxon>
        <taxon>Pseudomonadati</taxon>
        <taxon>Pseudomonadota</taxon>
        <taxon>Gammaproteobacteria</taxon>
        <taxon>Chromatiales</taxon>
        <taxon>Ectothiorhodospiraceae</taxon>
        <taxon>Ectothiorhodospira</taxon>
    </lineage>
</organism>
<dbReference type="InterPro" id="IPR009875">
    <property type="entry name" value="PilZ_domain"/>
</dbReference>
<protein>
    <submittedName>
        <fullName evidence="6">C-di-GMP-binding flagellar brake protein YcgR, contains PilZNR and PilZ domains</fullName>
    </submittedName>
</protein>
<reference evidence="6 7" key="1">
    <citation type="submission" date="2016-10" db="EMBL/GenBank/DDBJ databases">
        <authorList>
            <person name="de Groot N.N."/>
        </authorList>
    </citation>
    <scope>NUCLEOTIDE SEQUENCE [LARGE SCALE GENOMIC DNA]</scope>
    <source>
        <strain evidence="6 7">DSM 4180</strain>
    </source>
</reference>
<dbReference type="InterPro" id="IPR012349">
    <property type="entry name" value="Split_barrel_FMN-bd"/>
</dbReference>
<sequence>MSDPSASLIRNRRRQQTLLRELIKTRALLTVSASVAPEPAPEGEESPLEHAPLRLQGVSQLLQLAPESDQLALEAPNNEVLMRRLAPGDELRVRASLRGVPLFFRTVFERLHEEADLQALVCRWPEVVDYRQRRGAFRVAIPMAMEARAHWCLDEGAGDDQPVYSGRPADVSIQGLGLDCELDAGNVPEPGTGILIRTLEMGGYHWSDLPAVVRNVKPDPRREGRCRLGLQFSALPPAAERTLNRLIMDLQQDAAKRV</sequence>
<keyword evidence="7" id="KW-1185">Reference proteome</keyword>
<keyword evidence="3" id="KW-0975">Bacterial flagellum</keyword>
<dbReference type="Pfam" id="PF07317">
    <property type="entry name" value="PilZN"/>
    <property type="match status" value="1"/>
</dbReference>
<keyword evidence="1" id="KW-0973">c-di-GMP</keyword>
<dbReference type="Gene3D" id="2.30.110.10">
    <property type="entry name" value="Electron Transport, Fmn-binding Protein, Chain A"/>
    <property type="match status" value="1"/>
</dbReference>
<dbReference type="Gene3D" id="2.40.10.220">
    <property type="entry name" value="predicted glycosyltransferase like domains"/>
    <property type="match status" value="1"/>
</dbReference>
<evidence type="ECO:0000256" key="1">
    <source>
        <dbReference type="ARBA" id="ARBA00022636"/>
    </source>
</evidence>
<gene>
    <name evidence="6" type="ORF">SAMN05421721_101196</name>
</gene>
<keyword evidence="6" id="KW-0969">Cilium</keyword>
<evidence type="ECO:0000259" key="4">
    <source>
        <dbReference type="Pfam" id="PF07238"/>
    </source>
</evidence>
<keyword evidence="2" id="KW-0547">Nucleotide-binding</keyword>
<dbReference type="RefSeq" id="WP_090483326.1">
    <property type="nucleotide sequence ID" value="NZ_FOUO01000001.1"/>
</dbReference>
<evidence type="ECO:0000313" key="7">
    <source>
        <dbReference type="Proteomes" id="UP000199556"/>
    </source>
</evidence>
<name>A0A1I4PDG6_ECTMO</name>
<evidence type="ECO:0000259" key="5">
    <source>
        <dbReference type="Pfam" id="PF07317"/>
    </source>
</evidence>
<feature type="domain" description="PilZ" evidence="4">
    <location>
        <begin position="132"/>
        <end position="248"/>
    </location>
</feature>
<accession>A0A1I4PDG6</accession>
<keyword evidence="6" id="KW-0282">Flagellum</keyword>
<dbReference type="EMBL" id="FOUO01000001">
    <property type="protein sequence ID" value="SFM25811.1"/>
    <property type="molecule type" value="Genomic_DNA"/>
</dbReference>
<dbReference type="InterPro" id="IPR009926">
    <property type="entry name" value="T3SS_YcgR_PilZN"/>
</dbReference>
<evidence type="ECO:0000256" key="3">
    <source>
        <dbReference type="ARBA" id="ARBA00023143"/>
    </source>
</evidence>
<dbReference type="AlphaFoldDB" id="A0A1I4PDG6"/>
<dbReference type="GO" id="GO:0035438">
    <property type="term" value="F:cyclic-di-GMP binding"/>
    <property type="evidence" value="ECO:0007669"/>
    <property type="project" value="InterPro"/>
</dbReference>